<reference evidence="1 2" key="1">
    <citation type="submission" date="2020-09" db="EMBL/GenBank/DDBJ databases">
        <title>De no assembly of potato wild relative species, Solanum commersonii.</title>
        <authorList>
            <person name="Cho K."/>
        </authorList>
    </citation>
    <scope>NUCLEOTIDE SEQUENCE [LARGE SCALE GENOMIC DNA]</scope>
    <source>
        <strain evidence="1">LZ3.2</strain>
        <tissue evidence="1">Leaf</tissue>
    </source>
</reference>
<name>A0A9J5XUZ5_SOLCO</name>
<evidence type="ECO:0000313" key="2">
    <source>
        <dbReference type="Proteomes" id="UP000824120"/>
    </source>
</evidence>
<dbReference type="EMBL" id="JACXVP010000008">
    <property type="protein sequence ID" value="KAG5591661.1"/>
    <property type="molecule type" value="Genomic_DNA"/>
</dbReference>
<accession>A0A9J5XUZ5</accession>
<protein>
    <submittedName>
        <fullName evidence="1">Uncharacterized protein</fullName>
    </submittedName>
</protein>
<organism evidence="1 2">
    <name type="scientific">Solanum commersonii</name>
    <name type="common">Commerson's wild potato</name>
    <name type="synonym">Commerson's nightshade</name>
    <dbReference type="NCBI Taxonomy" id="4109"/>
    <lineage>
        <taxon>Eukaryota</taxon>
        <taxon>Viridiplantae</taxon>
        <taxon>Streptophyta</taxon>
        <taxon>Embryophyta</taxon>
        <taxon>Tracheophyta</taxon>
        <taxon>Spermatophyta</taxon>
        <taxon>Magnoliopsida</taxon>
        <taxon>eudicotyledons</taxon>
        <taxon>Gunneridae</taxon>
        <taxon>Pentapetalae</taxon>
        <taxon>asterids</taxon>
        <taxon>lamiids</taxon>
        <taxon>Solanales</taxon>
        <taxon>Solanaceae</taxon>
        <taxon>Solanoideae</taxon>
        <taxon>Solaneae</taxon>
        <taxon>Solanum</taxon>
    </lineage>
</organism>
<sequence length="161" mass="17934">MKCFLFVISSPSKAVETSTEFCAFKANLVIGPGMHHISTSHVISTELVNLTALDTRTVFSPEEEGRSGELFMRRYANDSLWEIWKTFTGKTSIPSTKATNSRSSSATGTIKTHIVEGYTSMRRGYSDGKYSPPSTLKLRIRVIEGARMWELSGRGKTKMLQ</sequence>
<evidence type="ECO:0000313" key="1">
    <source>
        <dbReference type="EMBL" id="KAG5591661.1"/>
    </source>
</evidence>
<gene>
    <name evidence="1" type="ORF">H5410_042175</name>
</gene>
<proteinExistence type="predicted"/>
<keyword evidence="2" id="KW-1185">Reference proteome</keyword>
<dbReference type="AlphaFoldDB" id="A0A9J5XUZ5"/>
<comment type="caution">
    <text evidence="1">The sequence shown here is derived from an EMBL/GenBank/DDBJ whole genome shotgun (WGS) entry which is preliminary data.</text>
</comment>
<dbReference type="Proteomes" id="UP000824120">
    <property type="component" value="Chromosome 8"/>
</dbReference>